<comment type="caution">
    <text evidence="2">The sequence shown here is derived from an EMBL/GenBank/DDBJ whole genome shotgun (WGS) entry which is preliminary data.</text>
</comment>
<feature type="domain" description="SnoaL-like" evidence="1">
    <location>
        <begin position="10"/>
        <end position="108"/>
    </location>
</feature>
<dbReference type="InterPro" id="IPR008317">
    <property type="entry name" value="UCP030561"/>
</dbReference>
<dbReference type="Proteomes" id="UP000184233">
    <property type="component" value="Unassembled WGS sequence"/>
</dbReference>
<evidence type="ECO:0000259" key="1">
    <source>
        <dbReference type="Pfam" id="PF12680"/>
    </source>
</evidence>
<dbReference type="InterPro" id="IPR037401">
    <property type="entry name" value="SnoaL-like"/>
</dbReference>
<dbReference type="STRING" id="1895771.BGO89_12335"/>
<dbReference type="SUPFAM" id="SSF54427">
    <property type="entry name" value="NTF2-like"/>
    <property type="match status" value="1"/>
</dbReference>
<evidence type="ECO:0000313" key="2">
    <source>
        <dbReference type="EMBL" id="OJX57269.1"/>
    </source>
</evidence>
<dbReference type="AlphaFoldDB" id="A0A1M3KYF5"/>
<protein>
    <recommendedName>
        <fullName evidence="1">SnoaL-like domain-containing protein</fullName>
    </recommendedName>
</protein>
<name>A0A1M3KYF5_9BACT</name>
<proteinExistence type="predicted"/>
<sequence>MMRTPEQCAQEQLDAYNGRDIDAFCAVYTDDVELIDLHSGDVFCRGIDAMRERYGRMFTERTALHCTLVHRMTCGNTAIDEEHVTGLRDDGIVHAVAIYDVRDGFIARAWFVRERP</sequence>
<gene>
    <name evidence="2" type="ORF">BGO89_12335</name>
</gene>
<evidence type="ECO:0000313" key="3">
    <source>
        <dbReference type="Proteomes" id="UP000184233"/>
    </source>
</evidence>
<dbReference type="Pfam" id="PF12680">
    <property type="entry name" value="SnoaL_2"/>
    <property type="match status" value="1"/>
</dbReference>
<dbReference type="InterPro" id="IPR032710">
    <property type="entry name" value="NTF2-like_dom_sf"/>
</dbReference>
<accession>A0A1M3KYF5</accession>
<organism evidence="2 3">
    <name type="scientific">Candidatus Kapaibacterium thiocyanatum</name>
    <dbReference type="NCBI Taxonomy" id="1895771"/>
    <lineage>
        <taxon>Bacteria</taxon>
        <taxon>Pseudomonadati</taxon>
        <taxon>Candidatus Kapaibacteriota</taxon>
        <taxon>Candidatus Kapaibacteriia</taxon>
        <taxon>Candidatus Kapaibacteriales</taxon>
        <taxon>Candidatus Kapaibacteriaceae</taxon>
        <taxon>Candidatus Kapaibacterium</taxon>
    </lineage>
</organism>
<dbReference type="Gene3D" id="3.10.450.50">
    <property type="match status" value="1"/>
</dbReference>
<dbReference type="PIRSF" id="PIRSF030561">
    <property type="entry name" value="UCP030561"/>
    <property type="match status" value="1"/>
</dbReference>
<dbReference type="EMBL" id="MKVH01000024">
    <property type="protein sequence ID" value="OJX57269.1"/>
    <property type="molecule type" value="Genomic_DNA"/>
</dbReference>
<reference evidence="2 3" key="1">
    <citation type="submission" date="2016-09" db="EMBL/GenBank/DDBJ databases">
        <title>Genome-resolved meta-omics ties microbial dynamics to process performance in biotechnology for thiocyanate degradation.</title>
        <authorList>
            <person name="Kantor R.S."/>
            <person name="Huddy R.J."/>
            <person name="Iyer R."/>
            <person name="Thomas B.C."/>
            <person name="Brown C.T."/>
            <person name="Anantharaman K."/>
            <person name="Tringe S."/>
            <person name="Hettich R.L."/>
            <person name="Harrison S.T."/>
            <person name="Banfield J.F."/>
        </authorList>
    </citation>
    <scope>NUCLEOTIDE SEQUENCE [LARGE SCALE GENOMIC DNA]</scope>
    <source>
        <strain evidence="2">59-99</strain>
    </source>
</reference>